<dbReference type="Gene3D" id="3.50.50.60">
    <property type="entry name" value="FAD/NAD(P)-binding domain"/>
    <property type="match status" value="1"/>
</dbReference>
<evidence type="ECO:0008006" key="3">
    <source>
        <dbReference type="Google" id="ProtNLM"/>
    </source>
</evidence>
<gene>
    <name evidence="1" type="ORF">ADN01_07000</name>
</gene>
<dbReference type="Proteomes" id="UP000050501">
    <property type="component" value="Unassembled WGS sequence"/>
</dbReference>
<evidence type="ECO:0000313" key="2">
    <source>
        <dbReference type="Proteomes" id="UP000050501"/>
    </source>
</evidence>
<keyword evidence="2" id="KW-1185">Reference proteome</keyword>
<dbReference type="EMBL" id="LGCM01000027">
    <property type="protein sequence ID" value="KPL85109.1"/>
    <property type="molecule type" value="Genomic_DNA"/>
</dbReference>
<dbReference type="STRING" id="229921.ADN01_07000"/>
<dbReference type="Pfam" id="PF05834">
    <property type="entry name" value="Lycopene_cycl"/>
    <property type="match status" value="1"/>
</dbReference>
<accession>A0A0P6XY99</accession>
<name>A0A0P6XY99_9CHLR</name>
<dbReference type="SUPFAM" id="SSF51905">
    <property type="entry name" value="FAD/NAD(P)-binding domain"/>
    <property type="match status" value="1"/>
</dbReference>
<comment type="caution">
    <text evidence="1">The sequence shown here is derived from an EMBL/GenBank/DDBJ whole genome shotgun (WGS) entry which is preliminary data.</text>
</comment>
<dbReference type="RefSeq" id="WP_062418595.1">
    <property type="nucleotide sequence ID" value="NZ_DF967974.1"/>
</dbReference>
<reference evidence="1 2" key="1">
    <citation type="submission" date="2015-07" db="EMBL/GenBank/DDBJ databases">
        <title>Genome sequence of Levilinea saccharolytica DSM 16555.</title>
        <authorList>
            <person name="Hemp J."/>
            <person name="Ward L.M."/>
            <person name="Pace L.A."/>
            <person name="Fischer W.W."/>
        </authorList>
    </citation>
    <scope>NUCLEOTIDE SEQUENCE [LARGE SCALE GENOMIC DNA]</scope>
    <source>
        <strain evidence="1 2">KIBI-1</strain>
    </source>
</reference>
<dbReference type="OrthoDB" id="24355at2"/>
<dbReference type="InterPro" id="IPR036188">
    <property type="entry name" value="FAD/NAD-bd_sf"/>
</dbReference>
<proteinExistence type="predicted"/>
<evidence type="ECO:0000313" key="1">
    <source>
        <dbReference type="EMBL" id="KPL85109.1"/>
    </source>
</evidence>
<dbReference type="AlphaFoldDB" id="A0A0P6XY99"/>
<protein>
    <recommendedName>
        <fullName evidence="3">Lycopene cyclase</fullName>
    </recommendedName>
</protein>
<organism evidence="1 2">
    <name type="scientific">Levilinea saccharolytica</name>
    <dbReference type="NCBI Taxonomy" id="229921"/>
    <lineage>
        <taxon>Bacteria</taxon>
        <taxon>Bacillati</taxon>
        <taxon>Chloroflexota</taxon>
        <taxon>Anaerolineae</taxon>
        <taxon>Anaerolineales</taxon>
        <taxon>Anaerolineaceae</taxon>
        <taxon>Levilinea</taxon>
    </lineage>
</organism>
<sequence length="390" mass="45183">MGQNHTETYDYIFTGGGAAGLSLALHLADSPLRDKRMLIIDLEQKKQNDRTWCFWSDQPSRYQPILYRSWDEIAFESESFSHTYALAPFRYHMLRGIDFYRHAQETLRSLPNVTFLQAPVESVQDGSQHAQVTAGGQTYAAEWVFNSLFRSSEFKITDPRYHDVKQHFKGWEIETETDVFNPQRPTMFDFRTPQHGVMRFVYILPFSPRQALVEYTLFSADLLPPAEYDLALKAYIQDVLKLTHYRIEAEESGVIPMTDQPFPRRAGQRILNIGTIGGRVKPSTGYAFLRIQRDSAAVVRSLTQHHHPFHIPADPALARFNDRIMLQLMQRQGPKMKGIFTDLFMHNPIHRLFRFLNEDATIGENILLMASLNPWPFLSALFKLIRSRQV</sequence>